<evidence type="ECO:0000313" key="1">
    <source>
        <dbReference type="EMBL" id="KAG5570888.1"/>
    </source>
</evidence>
<reference evidence="1 2" key="1">
    <citation type="submission" date="2020-09" db="EMBL/GenBank/DDBJ databases">
        <title>De no assembly of potato wild relative species, Solanum commersonii.</title>
        <authorList>
            <person name="Cho K."/>
        </authorList>
    </citation>
    <scope>NUCLEOTIDE SEQUENCE [LARGE SCALE GENOMIC DNA]</scope>
    <source>
        <strain evidence="1">LZ3.2</strain>
        <tissue evidence="1">Leaf</tissue>
    </source>
</reference>
<proteinExistence type="predicted"/>
<comment type="caution">
    <text evidence="1">The sequence shown here is derived from an EMBL/GenBank/DDBJ whole genome shotgun (WGS) entry which is preliminary data.</text>
</comment>
<dbReference type="EMBL" id="JACXVP010000012">
    <property type="protein sequence ID" value="KAG5570888.1"/>
    <property type="molecule type" value="Genomic_DNA"/>
</dbReference>
<protein>
    <submittedName>
        <fullName evidence="1">Uncharacterized protein</fullName>
    </submittedName>
</protein>
<name>A0A9J5W6Q7_SOLCO</name>
<feature type="non-terminal residue" evidence="1">
    <location>
        <position position="1"/>
    </location>
</feature>
<organism evidence="1 2">
    <name type="scientific">Solanum commersonii</name>
    <name type="common">Commerson's wild potato</name>
    <name type="synonym">Commerson's nightshade</name>
    <dbReference type="NCBI Taxonomy" id="4109"/>
    <lineage>
        <taxon>Eukaryota</taxon>
        <taxon>Viridiplantae</taxon>
        <taxon>Streptophyta</taxon>
        <taxon>Embryophyta</taxon>
        <taxon>Tracheophyta</taxon>
        <taxon>Spermatophyta</taxon>
        <taxon>Magnoliopsida</taxon>
        <taxon>eudicotyledons</taxon>
        <taxon>Gunneridae</taxon>
        <taxon>Pentapetalae</taxon>
        <taxon>asterids</taxon>
        <taxon>lamiids</taxon>
        <taxon>Solanales</taxon>
        <taxon>Solanaceae</taxon>
        <taxon>Solanoideae</taxon>
        <taxon>Solaneae</taxon>
        <taxon>Solanum</taxon>
    </lineage>
</organism>
<dbReference type="AlphaFoldDB" id="A0A9J5W6Q7"/>
<sequence>SDQHFPTKTLSYRQLKFHNNFPHLWLVATYHRYRDYISMMLKPQPVQHQVAPKQDNCSDGKTLTFVPPCLKNGIVTITIEEEHIQA</sequence>
<dbReference type="OrthoDB" id="1327608at2759"/>
<keyword evidence="2" id="KW-1185">Reference proteome</keyword>
<dbReference type="Proteomes" id="UP000824120">
    <property type="component" value="Chromosome 12"/>
</dbReference>
<accession>A0A9J5W6Q7</accession>
<gene>
    <name evidence="1" type="ORF">H5410_060654</name>
</gene>
<evidence type="ECO:0000313" key="2">
    <source>
        <dbReference type="Proteomes" id="UP000824120"/>
    </source>
</evidence>